<dbReference type="PROSITE" id="PS51736">
    <property type="entry name" value="RECOMBINASES_3"/>
    <property type="match status" value="1"/>
</dbReference>
<dbReference type="PROSITE" id="PS51737">
    <property type="entry name" value="RECOMBINASE_DNA_BIND"/>
    <property type="match status" value="1"/>
</dbReference>
<keyword evidence="2" id="KW-0238">DNA-binding</keyword>
<feature type="coiled-coil region" evidence="6">
    <location>
        <begin position="380"/>
        <end position="414"/>
    </location>
</feature>
<dbReference type="RefSeq" id="WP_163076932.1">
    <property type="nucleotide sequence ID" value="NZ_CP048630.1"/>
</dbReference>
<dbReference type="KEGG" id="apra:G3A50_20325"/>
<dbReference type="InterPro" id="IPR036162">
    <property type="entry name" value="Resolvase-like_N_sf"/>
</dbReference>
<dbReference type="InterPro" id="IPR006119">
    <property type="entry name" value="Resolv_N"/>
</dbReference>
<dbReference type="Pfam" id="PF00239">
    <property type="entry name" value="Resolvase"/>
    <property type="match status" value="1"/>
</dbReference>
<keyword evidence="3" id="KW-0233">DNA recombination</keyword>
<dbReference type="GO" id="GO:0003677">
    <property type="term" value="F:DNA binding"/>
    <property type="evidence" value="ECO:0007669"/>
    <property type="project" value="UniProtKB-KW"/>
</dbReference>
<protein>
    <submittedName>
        <fullName evidence="9">Recombinase family protein</fullName>
    </submittedName>
</protein>
<dbReference type="PANTHER" id="PTHR30461:SF23">
    <property type="entry name" value="DNA RECOMBINASE-RELATED"/>
    <property type="match status" value="1"/>
</dbReference>
<dbReference type="SUPFAM" id="SSF53041">
    <property type="entry name" value="Resolvase-like"/>
    <property type="match status" value="1"/>
</dbReference>
<dbReference type="InterPro" id="IPR011109">
    <property type="entry name" value="DNA_bind_recombinase_dom"/>
</dbReference>
<dbReference type="GO" id="GO:0000150">
    <property type="term" value="F:DNA strand exchange activity"/>
    <property type="evidence" value="ECO:0007669"/>
    <property type="project" value="InterPro"/>
</dbReference>
<dbReference type="PANTHER" id="PTHR30461">
    <property type="entry name" value="DNA-INVERTASE FROM LAMBDOID PROPHAGE"/>
    <property type="match status" value="1"/>
</dbReference>
<evidence type="ECO:0000256" key="1">
    <source>
        <dbReference type="ARBA" id="ARBA00022908"/>
    </source>
</evidence>
<dbReference type="AlphaFoldDB" id="A0A6P1YUM8"/>
<organism evidence="9 10">
    <name type="scientific">Ancylobacter pratisalsi</name>
    <dbReference type="NCBI Taxonomy" id="1745854"/>
    <lineage>
        <taxon>Bacteria</taxon>
        <taxon>Pseudomonadati</taxon>
        <taxon>Pseudomonadota</taxon>
        <taxon>Alphaproteobacteria</taxon>
        <taxon>Hyphomicrobiales</taxon>
        <taxon>Xanthobacteraceae</taxon>
        <taxon>Ancylobacter</taxon>
    </lineage>
</organism>
<dbReference type="Gene3D" id="3.40.50.1390">
    <property type="entry name" value="Resolvase, N-terminal catalytic domain"/>
    <property type="match status" value="1"/>
</dbReference>
<dbReference type="InterPro" id="IPR025827">
    <property type="entry name" value="Zn_ribbon_recom_dom"/>
</dbReference>
<gene>
    <name evidence="9" type="ORF">G3A50_20325</name>
</gene>
<reference evidence="9 10" key="1">
    <citation type="submission" date="2020-02" db="EMBL/GenBank/DDBJ databases">
        <authorList>
            <person name="Li G."/>
        </authorList>
    </citation>
    <scope>NUCLEOTIDE SEQUENCE [LARGE SCALE GENOMIC DNA]</scope>
    <source>
        <strain evidence="9 10">DSM 102029</strain>
    </source>
</reference>
<dbReference type="GO" id="GO:0015074">
    <property type="term" value="P:DNA integration"/>
    <property type="evidence" value="ECO:0007669"/>
    <property type="project" value="UniProtKB-KW"/>
</dbReference>
<evidence type="ECO:0000256" key="3">
    <source>
        <dbReference type="ARBA" id="ARBA00023172"/>
    </source>
</evidence>
<dbReference type="Pfam" id="PF13408">
    <property type="entry name" value="Zn_ribbon_recom"/>
    <property type="match status" value="1"/>
</dbReference>
<feature type="domain" description="Resolvase/invertase-type recombinase catalytic" evidence="7">
    <location>
        <begin position="6"/>
        <end position="158"/>
    </location>
</feature>
<dbReference type="PROSITE" id="PS00397">
    <property type="entry name" value="RECOMBINASES_1"/>
    <property type="match status" value="1"/>
</dbReference>
<sequence>MTASLRAALYLRVSTARQAEHDVSIPDQRRQGEAYCQSRGYQLVETYVEPGASATNDRRPEFQRMIEAGTLKPAPFDVVVVHSFSRFFRDHFELEFYVRKLARNGVRLVSITQEMGDDPMHVMMRQIMALFDEYQSKENAKHVLRAQKENARQGFWNGARPPIGYRVVEAEQRGAKVKKKLEIDPLHADTVRLIFDLALNGDGRSGPMGVKAIVSHLNRNRIYTREGGRWGIGQLHRVLTRRTYVGEHQFNSRSKSKQKKPESEVVVVAVPPLIDTKVFDAVQEQLQARNPKIVPPRVVSGPTLLTGICYCAQCGGAMTIRTGKSGRYRYYACSIKARQGETGCSGRAIPMETLDTLVATHIEQRLLQPERLQEILASMLDHRQERLERRREHIAELNKRATEADQRLRRLYDAIESGVADITDPALKERIDGLKAIRDQAQADIVRAQSSLATSGEDVVTPAMVTRFADIARKRMRIEGGGYRRDHLRALAQRVEVGAKEIRIIGSKGDLLRTLAAASGGKTAALGVPSLGLKWRKRCPPEDRPNMLHRLTSLSR</sequence>
<dbReference type="InterPro" id="IPR006118">
    <property type="entry name" value="Recombinase_CS"/>
</dbReference>
<evidence type="ECO:0000313" key="10">
    <source>
        <dbReference type="Proteomes" id="UP000464751"/>
    </source>
</evidence>
<dbReference type="Pfam" id="PF07508">
    <property type="entry name" value="Recombinase"/>
    <property type="match status" value="1"/>
</dbReference>
<evidence type="ECO:0000256" key="2">
    <source>
        <dbReference type="ARBA" id="ARBA00023125"/>
    </source>
</evidence>
<dbReference type="Proteomes" id="UP000464751">
    <property type="component" value="Chromosome"/>
</dbReference>
<name>A0A6P1YUM8_9HYPH</name>
<evidence type="ECO:0000256" key="4">
    <source>
        <dbReference type="PIRSR" id="PIRSR606118-50"/>
    </source>
</evidence>
<dbReference type="CDD" id="cd00338">
    <property type="entry name" value="Ser_Recombinase"/>
    <property type="match status" value="1"/>
</dbReference>
<proteinExistence type="predicted"/>
<dbReference type="SMART" id="SM00857">
    <property type="entry name" value="Resolvase"/>
    <property type="match status" value="1"/>
</dbReference>
<dbReference type="Gene3D" id="3.90.1750.20">
    <property type="entry name" value="Putative Large Serine Recombinase, Chain B, Domain 2"/>
    <property type="match status" value="1"/>
</dbReference>
<evidence type="ECO:0000256" key="6">
    <source>
        <dbReference type="SAM" id="Coils"/>
    </source>
</evidence>
<feature type="active site" description="O-(5'-phospho-DNA)-serine intermediate" evidence="4 5">
    <location>
        <position position="14"/>
    </location>
</feature>
<evidence type="ECO:0000256" key="5">
    <source>
        <dbReference type="PROSITE-ProRule" id="PRU10137"/>
    </source>
</evidence>
<evidence type="ECO:0000259" key="7">
    <source>
        <dbReference type="PROSITE" id="PS51736"/>
    </source>
</evidence>
<evidence type="ECO:0000313" key="9">
    <source>
        <dbReference type="EMBL" id="QIB35793.1"/>
    </source>
</evidence>
<evidence type="ECO:0000259" key="8">
    <source>
        <dbReference type="PROSITE" id="PS51737"/>
    </source>
</evidence>
<keyword evidence="10" id="KW-1185">Reference proteome</keyword>
<dbReference type="InterPro" id="IPR038109">
    <property type="entry name" value="DNA_bind_recomb_sf"/>
</dbReference>
<keyword evidence="6" id="KW-0175">Coiled coil</keyword>
<keyword evidence="1" id="KW-0229">DNA integration</keyword>
<feature type="domain" description="Recombinase" evidence="8">
    <location>
        <begin position="162"/>
        <end position="292"/>
    </location>
</feature>
<dbReference type="InterPro" id="IPR050639">
    <property type="entry name" value="SSR_resolvase"/>
</dbReference>
<dbReference type="EMBL" id="CP048630">
    <property type="protein sequence ID" value="QIB35793.1"/>
    <property type="molecule type" value="Genomic_DNA"/>
</dbReference>
<accession>A0A6P1YUM8</accession>